<reference evidence="1 2" key="1">
    <citation type="submission" date="2014-02" db="EMBL/GenBank/DDBJ databases">
        <title>Expanding our view of genomic diversity in Candidatus Accumulibacter clades.</title>
        <authorList>
            <person name="Skennerton C.T."/>
            <person name="Barr J.J."/>
            <person name="Slater F.R."/>
            <person name="Bond P.L."/>
            <person name="Tyson G.W."/>
        </authorList>
    </citation>
    <scope>NUCLEOTIDE SEQUENCE [LARGE SCALE GENOMIC DNA]</scope>
    <source>
        <strain evidence="2">BA-91</strain>
    </source>
</reference>
<comment type="caution">
    <text evidence="1">The sequence shown here is derived from an EMBL/GenBank/DDBJ whole genome shotgun (WGS) entry which is preliminary data.</text>
</comment>
<gene>
    <name evidence="1" type="ORF">AW09_000166</name>
</gene>
<accession>A0A080M093</accession>
<protein>
    <submittedName>
        <fullName evidence="1">Uncharacterized protein</fullName>
    </submittedName>
</protein>
<organism evidence="1 2">
    <name type="scientific">Candidatus Accumulibacter phosphatis</name>
    <dbReference type="NCBI Taxonomy" id="327160"/>
    <lineage>
        <taxon>Bacteria</taxon>
        <taxon>Pseudomonadati</taxon>
        <taxon>Pseudomonadota</taxon>
        <taxon>Betaproteobacteria</taxon>
        <taxon>Candidatus Accumulibacter</taxon>
    </lineage>
</organism>
<evidence type="ECO:0000313" key="2">
    <source>
        <dbReference type="Proteomes" id="UP000020077"/>
    </source>
</evidence>
<proteinExistence type="predicted"/>
<name>A0A080M093_9PROT</name>
<dbReference type="Proteomes" id="UP000020077">
    <property type="component" value="Unassembled WGS sequence"/>
</dbReference>
<dbReference type="AlphaFoldDB" id="A0A080M093"/>
<dbReference type="EMBL" id="JDVG02000021">
    <property type="protein sequence ID" value="KFB74531.1"/>
    <property type="molecule type" value="Genomic_DNA"/>
</dbReference>
<evidence type="ECO:0000313" key="1">
    <source>
        <dbReference type="EMBL" id="KFB74531.1"/>
    </source>
</evidence>
<sequence length="114" mass="12555">MVHAFLERYRPVAEAENSIDSLHQDRVGTLVQTARQAECRLLKLFGDSRDTDRGLAESGLKISTERLRSPVPILAVPVFSLASNGLILVPVPKLRTIMVCNSNARPDENAQSCL</sequence>